<organism evidence="1 2">
    <name type="scientific">Hygrophoropsis aurantiaca</name>
    <dbReference type="NCBI Taxonomy" id="72124"/>
    <lineage>
        <taxon>Eukaryota</taxon>
        <taxon>Fungi</taxon>
        <taxon>Dikarya</taxon>
        <taxon>Basidiomycota</taxon>
        <taxon>Agaricomycotina</taxon>
        <taxon>Agaricomycetes</taxon>
        <taxon>Agaricomycetidae</taxon>
        <taxon>Boletales</taxon>
        <taxon>Coniophorineae</taxon>
        <taxon>Hygrophoropsidaceae</taxon>
        <taxon>Hygrophoropsis</taxon>
    </lineage>
</organism>
<comment type="caution">
    <text evidence="1">The sequence shown here is derived from an EMBL/GenBank/DDBJ whole genome shotgun (WGS) entry which is preliminary data.</text>
</comment>
<protein>
    <submittedName>
        <fullName evidence="1">Uncharacterized protein</fullName>
    </submittedName>
</protein>
<evidence type="ECO:0000313" key="2">
    <source>
        <dbReference type="Proteomes" id="UP000790377"/>
    </source>
</evidence>
<evidence type="ECO:0000313" key="1">
    <source>
        <dbReference type="EMBL" id="KAH7908524.1"/>
    </source>
</evidence>
<reference evidence="1" key="1">
    <citation type="journal article" date="2021" name="New Phytol.">
        <title>Evolutionary innovations through gain and loss of genes in the ectomycorrhizal Boletales.</title>
        <authorList>
            <person name="Wu G."/>
            <person name="Miyauchi S."/>
            <person name="Morin E."/>
            <person name="Kuo A."/>
            <person name="Drula E."/>
            <person name="Varga T."/>
            <person name="Kohler A."/>
            <person name="Feng B."/>
            <person name="Cao Y."/>
            <person name="Lipzen A."/>
            <person name="Daum C."/>
            <person name="Hundley H."/>
            <person name="Pangilinan J."/>
            <person name="Johnson J."/>
            <person name="Barry K."/>
            <person name="LaButti K."/>
            <person name="Ng V."/>
            <person name="Ahrendt S."/>
            <person name="Min B."/>
            <person name="Choi I.G."/>
            <person name="Park H."/>
            <person name="Plett J.M."/>
            <person name="Magnuson J."/>
            <person name="Spatafora J.W."/>
            <person name="Nagy L.G."/>
            <person name="Henrissat B."/>
            <person name="Grigoriev I.V."/>
            <person name="Yang Z.L."/>
            <person name="Xu J."/>
            <person name="Martin F.M."/>
        </authorList>
    </citation>
    <scope>NUCLEOTIDE SEQUENCE</scope>
    <source>
        <strain evidence="1">ATCC 28755</strain>
    </source>
</reference>
<accession>A0ACB8A618</accession>
<proteinExistence type="predicted"/>
<sequence>MSTPGNLETAELDIGETSHLKLDEPIFEWLDDNGLDKILPDQLDLRQLARILTIIVLVSNPRLHSKFNKPELLAGQPQLQEAIRGAFRQQSFENVRNIKMLWSSKAKALESQP</sequence>
<gene>
    <name evidence="1" type="ORF">BJ138DRAFT_1181698</name>
</gene>
<dbReference type="EMBL" id="MU267817">
    <property type="protein sequence ID" value="KAH7908524.1"/>
    <property type="molecule type" value="Genomic_DNA"/>
</dbReference>
<keyword evidence="2" id="KW-1185">Reference proteome</keyword>
<dbReference type="Proteomes" id="UP000790377">
    <property type="component" value="Unassembled WGS sequence"/>
</dbReference>
<name>A0ACB8A618_9AGAM</name>